<accession>A0A1I3D021</accession>
<keyword evidence="4" id="KW-1185">Reference proteome</keyword>
<comment type="similarity">
    <text evidence="1">Belongs to the short-chain dehydrogenases/reductases (SDR) family.</text>
</comment>
<dbReference type="RefSeq" id="WP_092092919.1">
    <property type="nucleotide sequence ID" value="NZ_FOQE01000026.1"/>
</dbReference>
<dbReference type="AlphaFoldDB" id="A0A1I3D021"/>
<evidence type="ECO:0000313" key="4">
    <source>
        <dbReference type="Proteomes" id="UP000198668"/>
    </source>
</evidence>
<dbReference type="NCBIfam" id="NF005559">
    <property type="entry name" value="PRK07231.1"/>
    <property type="match status" value="1"/>
</dbReference>
<dbReference type="Gene3D" id="3.40.50.720">
    <property type="entry name" value="NAD(P)-binding Rossmann-like Domain"/>
    <property type="match status" value="1"/>
</dbReference>
<evidence type="ECO:0000256" key="1">
    <source>
        <dbReference type="ARBA" id="ARBA00006484"/>
    </source>
</evidence>
<dbReference type="PANTHER" id="PTHR42760:SF133">
    <property type="entry name" value="3-OXOACYL-[ACYL-CARRIER-PROTEIN] REDUCTASE"/>
    <property type="match status" value="1"/>
</dbReference>
<gene>
    <name evidence="3" type="ORF">SAMN04489868_12612</name>
</gene>
<dbReference type="Proteomes" id="UP000198668">
    <property type="component" value="Unassembled WGS sequence"/>
</dbReference>
<dbReference type="PANTHER" id="PTHR42760">
    <property type="entry name" value="SHORT-CHAIN DEHYDROGENASES/REDUCTASES FAMILY MEMBER"/>
    <property type="match status" value="1"/>
</dbReference>
<reference evidence="3 4" key="1">
    <citation type="submission" date="2016-10" db="EMBL/GenBank/DDBJ databases">
        <authorList>
            <person name="de Groot N.N."/>
        </authorList>
    </citation>
    <scope>NUCLEOTIDE SEQUENCE [LARGE SCALE GENOMIC DNA]</scope>
    <source>
        <strain evidence="3 4">DSM 27630</strain>
    </source>
</reference>
<dbReference type="SUPFAM" id="SSF51735">
    <property type="entry name" value="NAD(P)-binding Rossmann-fold domains"/>
    <property type="match status" value="1"/>
</dbReference>
<protein>
    <submittedName>
        <fullName evidence="3">NAD(P)-dependent dehydrogenase, short-chain alcohol dehydrogenase family</fullName>
    </submittedName>
</protein>
<dbReference type="PRINTS" id="PR00080">
    <property type="entry name" value="SDRFAMILY"/>
</dbReference>
<dbReference type="EMBL" id="FOQE01000026">
    <property type="protein sequence ID" value="SFH80110.1"/>
    <property type="molecule type" value="Genomic_DNA"/>
</dbReference>
<dbReference type="FunFam" id="3.40.50.720:FF:000084">
    <property type="entry name" value="Short-chain dehydrogenase reductase"/>
    <property type="match status" value="1"/>
</dbReference>
<name>A0A1I3D021_9LACT</name>
<dbReference type="InterPro" id="IPR036291">
    <property type="entry name" value="NAD(P)-bd_dom_sf"/>
</dbReference>
<evidence type="ECO:0000313" key="3">
    <source>
        <dbReference type="EMBL" id="SFH80110.1"/>
    </source>
</evidence>
<dbReference type="PRINTS" id="PR00081">
    <property type="entry name" value="GDHRDH"/>
</dbReference>
<dbReference type="Pfam" id="PF13561">
    <property type="entry name" value="adh_short_C2"/>
    <property type="match status" value="1"/>
</dbReference>
<evidence type="ECO:0000256" key="2">
    <source>
        <dbReference type="ARBA" id="ARBA00023002"/>
    </source>
</evidence>
<organism evidence="3 4">
    <name type="scientific">Pisciglobus halotolerans</name>
    <dbReference type="NCBI Taxonomy" id="745365"/>
    <lineage>
        <taxon>Bacteria</taxon>
        <taxon>Bacillati</taxon>
        <taxon>Bacillota</taxon>
        <taxon>Bacilli</taxon>
        <taxon>Lactobacillales</taxon>
        <taxon>Carnobacteriaceae</taxon>
    </lineage>
</organism>
<dbReference type="OrthoDB" id="9805904at2"/>
<dbReference type="InterPro" id="IPR002347">
    <property type="entry name" value="SDR_fam"/>
</dbReference>
<proteinExistence type="inferred from homology"/>
<dbReference type="GO" id="GO:0008206">
    <property type="term" value="P:bile acid metabolic process"/>
    <property type="evidence" value="ECO:0007669"/>
    <property type="project" value="UniProtKB-ARBA"/>
</dbReference>
<keyword evidence="2" id="KW-0560">Oxidoreductase</keyword>
<dbReference type="GO" id="GO:0016616">
    <property type="term" value="F:oxidoreductase activity, acting on the CH-OH group of donors, NAD or NADP as acceptor"/>
    <property type="evidence" value="ECO:0007669"/>
    <property type="project" value="TreeGrafter"/>
</dbReference>
<sequence>MGRLENKVTIITGAASGMGAAIAKMFAKEGAKVVATDIQEDKLNEVVSEIETNDGKAIGVKHNVASGEDWDKVKEAALDAFGTVDVLINNAGITGDYTKSAELTDEEEWQKVIDINLKSVYLGVNRVIPIMKEHDGGSIVNISSIAGLVGSGGPFSYTASKGGVRLLTKNIAVNYGPDHIRCNSIHPGTIKTPMSAPSLSVPDILDKMLQGIPLKYVGDADDIAYACVYLASDESKYITGAELAVDGGYSAQ</sequence>